<dbReference type="SUPFAM" id="SSF55874">
    <property type="entry name" value="ATPase domain of HSP90 chaperone/DNA topoisomerase II/histidine kinase"/>
    <property type="match status" value="1"/>
</dbReference>
<dbReference type="Gene3D" id="3.30.565.10">
    <property type="entry name" value="Histidine kinase-like ATPase, C-terminal domain"/>
    <property type="match status" value="1"/>
</dbReference>
<evidence type="ECO:0000256" key="3">
    <source>
        <dbReference type="ARBA" id="ARBA00022679"/>
    </source>
</evidence>
<keyword evidence="5" id="KW-0472">Membrane</keyword>
<accession>A0A9W5YAM1</accession>
<dbReference type="Proteomes" id="UP001144256">
    <property type="component" value="Unassembled WGS sequence"/>
</dbReference>
<gene>
    <name evidence="7" type="ORF">SH1V18_16000</name>
</gene>
<name>A0A9W5YAM1_9FIRM</name>
<evidence type="ECO:0000256" key="5">
    <source>
        <dbReference type="SAM" id="Phobius"/>
    </source>
</evidence>
<dbReference type="Pfam" id="PF06580">
    <property type="entry name" value="His_kinase"/>
    <property type="match status" value="1"/>
</dbReference>
<feature type="transmembrane region" description="Helical" evidence="5">
    <location>
        <begin position="197"/>
        <end position="218"/>
    </location>
</feature>
<dbReference type="Gene3D" id="6.10.340.10">
    <property type="match status" value="1"/>
</dbReference>
<dbReference type="Pfam" id="PF02518">
    <property type="entry name" value="HATPase_c"/>
    <property type="match status" value="1"/>
</dbReference>
<dbReference type="InterPro" id="IPR036890">
    <property type="entry name" value="HATPase_C_sf"/>
</dbReference>
<dbReference type="PROSITE" id="PS50885">
    <property type="entry name" value="HAMP"/>
    <property type="match status" value="1"/>
</dbReference>
<dbReference type="InterPro" id="IPR050640">
    <property type="entry name" value="Bact_2-comp_sensor_kinase"/>
</dbReference>
<feature type="transmembrane region" description="Helical" evidence="5">
    <location>
        <begin position="20"/>
        <end position="37"/>
    </location>
</feature>
<evidence type="ECO:0000256" key="2">
    <source>
        <dbReference type="ARBA" id="ARBA00022553"/>
    </source>
</evidence>
<evidence type="ECO:0000256" key="4">
    <source>
        <dbReference type="ARBA" id="ARBA00022777"/>
    </source>
</evidence>
<dbReference type="InterPro" id="IPR010559">
    <property type="entry name" value="Sig_transdc_His_kin_internal"/>
</dbReference>
<dbReference type="AlphaFoldDB" id="A0A9W5YAM1"/>
<sequence>MRKFLEKFLYPLGLKQKLMLFVLIIIIFIVMENAFIIKRDYNILSNYKKDNNSYSKISLLKKTIRMNNQYLNDYLDESVLKETQTFNESTLKILSNFNDTGYKAFDVINEIEKNSIIQEEYLLIHAIKNAFDIYRDEANVTIRQYNDNITTNQYKVNRMYNYIIIYIDQLLEQSSKAINEQYSNLFYYWNKTTKTTIIVVITLIAIITFIGIFFSDYLTKNIKQIIRMQTKIATGELEMKTYNTDLPDEMGELNRSLNNMQISIKKKIDHLNEKAIMEKRLHQEQLINLEMQKSLDNAKYAMLQSQINPHFLFNTLNIICRKAMFQDSEEAVRLIQALSELFRHTLMDVSECVSLKKELEVIEKYMYIQKTRYGDRIEFNIDNRCSNMDILIPPLILQPMVENAIIHGLENKEENGKLTICIEDTSLSVIVTIIDDGVGIDEEKIKNIMNDKRKLHDGNSKSIGIINVKNRMRLFTKREDCFCIKSKLNEGTSVEFIFPK</sequence>
<dbReference type="CDD" id="cd06225">
    <property type="entry name" value="HAMP"/>
    <property type="match status" value="1"/>
</dbReference>
<comment type="caution">
    <text evidence="7">The sequence shown here is derived from an EMBL/GenBank/DDBJ whole genome shotgun (WGS) entry which is preliminary data.</text>
</comment>
<keyword evidence="3" id="KW-0808">Transferase</keyword>
<keyword evidence="8" id="KW-1185">Reference proteome</keyword>
<comment type="subcellular location">
    <subcellularLocation>
        <location evidence="1">Membrane</location>
    </subcellularLocation>
</comment>
<evidence type="ECO:0000313" key="7">
    <source>
        <dbReference type="EMBL" id="GKX29120.1"/>
    </source>
</evidence>
<organism evidence="7 8">
    <name type="scientific">Vallitalea longa</name>
    <dbReference type="NCBI Taxonomy" id="2936439"/>
    <lineage>
        <taxon>Bacteria</taxon>
        <taxon>Bacillati</taxon>
        <taxon>Bacillota</taxon>
        <taxon>Clostridia</taxon>
        <taxon>Lachnospirales</taxon>
        <taxon>Vallitaleaceae</taxon>
        <taxon>Vallitalea</taxon>
    </lineage>
</organism>
<dbReference type="SMART" id="SM00304">
    <property type="entry name" value="HAMP"/>
    <property type="match status" value="1"/>
</dbReference>
<keyword evidence="2" id="KW-0597">Phosphoprotein</keyword>
<protein>
    <recommendedName>
        <fullName evidence="6">HAMP domain-containing protein</fullName>
    </recommendedName>
</protein>
<dbReference type="PANTHER" id="PTHR34220">
    <property type="entry name" value="SENSOR HISTIDINE KINASE YPDA"/>
    <property type="match status" value="1"/>
</dbReference>
<dbReference type="InterPro" id="IPR003594">
    <property type="entry name" value="HATPase_dom"/>
</dbReference>
<dbReference type="GO" id="GO:0000155">
    <property type="term" value="F:phosphorelay sensor kinase activity"/>
    <property type="evidence" value="ECO:0007669"/>
    <property type="project" value="InterPro"/>
</dbReference>
<keyword evidence="4" id="KW-0418">Kinase</keyword>
<dbReference type="GO" id="GO:0016020">
    <property type="term" value="C:membrane"/>
    <property type="evidence" value="ECO:0007669"/>
    <property type="project" value="UniProtKB-SubCell"/>
</dbReference>
<evidence type="ECO:0000256" key="1">
    <source>
        <dbReference type="ARBA" id="ARBA00004370"/>
    </source>
</evidence>
<dbReference type="InterPro" id="IPR003660">
    <property type="entry name" value="HAMP_dom"/>
</dbReference>
<proteinExistence type="predicted"/>
<feature type="domain" description="HAMP" evidence="6">
    <location>
        <begin position="216"/>
        <end position="269"/>
    </location>
</feature>
<dbReference type="PANTHER" id="PTHR34220:SF7">
    <property type="entry name" value="SENSOR HISTIDINE KINASE YPDA"/>
    <property type="match status" value="1"/>
</dbReference>
<dbReference type="SUPFAM" id="SSF158472">
    <property type="entry name" value="HAMP domain-like"/>
    <property type="match status" value="1"/>
</dbReference>
<keyword evidence="5" id="KW-0812">Transmembrane</keyword>
<dbReference type="EMBL" id="BRLB01000003">
    <property type="protein sequence ID" value="GKX29120.1"/>
    <property type="molecule type" value="Genomic_DNA"/>
</dbReference>
<evidence type="ECO:0000313" key="8">
    <source>
        <dbReference type="Proteomes" id="UP001144256"/>
    </source>
</evidence>
<evidence type="ECO:0000259" key="6">
    <source>
        <dbReference type="PROSITE" id="PS50885"/>
    </source>
</evidence>
<reference evidence="7" key="1">
    <citation type="submission" date="2022-06" db="EMBL/GenBank/DDBJ databases">
        <title>Vallitalea longa sp. nov., an anaerobic bacterium isolated from marine sediment.</title>
        <authorList>
            <person name="Hirano S."/>
            <person name="Terahara T."/>
            <person name="Mori K."/>
            <person name="Hamada M."/>
            <person name="Matsumoto R."/>
            <person name="Kobayashi T."/>
        </authorList>
    </citation>
    <scope>NUCLEOTIDE SEQUENCE</scope>
    <source>
        <strain evidence="7">SH18-1</strain>
    </source>
</reference>
<dbReference type="RefSeq" id="WP_281814328.1">
    <property type="nucleotide sequence ID" value="NZ_BRLB01000003.1"/>
</dbReference>
<keyword evidence="5" id="KW-1133">Transmembrane helix</keyword>